<dbReference type="InterPro" id="IPR029026">
    <property type="entry name" value="tRNA_m1G_MTases_N"/>
</dbReference>
<evidence type="ECO:0000256" key="12">
    <source>
        <dbReference type="ARBA" id="ARBA00022842"/>
    </source>
</evidence>
<dbReference type="SUPFAM" id="SSF75217">
    <property type="entry name" value="alpha/beta knot"/>
    <property type="match status" value="1"/>
</dbReference>
<dbReference type="HAMAP" id="MF_00974">
    <property type="entry name" value="DNA_primase_DnaG"/>
    <property type="match status" value="1"/>
</dbReference>
<reference evidence="17" key="1">
    <citation type="submission" date="2020-11" db="EMBL/GenBank/DDBJ databases">
        <authorList>
            <person name="Tran Van P."/>
        </authorList>
    </citation>
    <scope>NUCLEOTIDE SEQUENCE</scope>
</reference>
<evidence type="ECO:0000256" key="1">
    <source>
        <dbReference type="ARBA" id="ARBA00001947"/>
    </source>
</evidence>
<dbReference type="GO" id="GO:0006364">
    <property type="term" value="P:rRNA processing"/>
    <property type="evidence" value="ECO:0007669"/>
    <property type="project" value="InterPro"/>
</dbReference>
<dbReference type="PIRSF" id="PIRSF002811">
    <property type="entry name" value="DnaG"/>
    <property type="match status" value="1"/>
</dbReference>
<keyword evidence="7" id="KW-0548">Nucleotidyltransferase</keyword>
<evidence type="ECO:0000256" key="7">
    <source>
        <dbReference type="ARBA" id="ARBA00022695"/>
    </source>
</evidence>
<dbReference type="SUPFAM" id="SSF57783">
    <property type="entry name" value="Zinc beta-ribbon"/>
    <property type="match status" value="1"/>
</dbReference>
<evidence type="ECO:0000256" key="5">
    <source>
        <dbReference type="ARBA" id="ARBA00022515"/>
    </source>
</evidence>
<sequence length="553" mass="61239">MAGRIPQAFIDDLLSRIDIVDVISARVELKKSGANYSACCPFHNEKTPSFTVSQSKQFYHCFGCQANGSAISFLMNYDQLHFVDAIETLAQTIGMEVPREADAQNRENSRKPLFDIMEQCAHFYIERLKKSPDAVEYLKRRKLSGETARKFGIGFAPRGWQNLETGVKADHEKLIKLGMQIRSDEGRVYDRFRERIMFPIRDRRGRVIAFGGRILDTGEPKYLNSPETPLFHKSEELYGFFEARKHATSCGKILVVEGYMDVVALSQHGVENTVATLGTATSTQHIELLFRTVPDIYFCFDGDRAGKEAAWRALKATLPALQDGRNAHFSFLPNGEDPDSYISKFGKDAFNTFLSNAITASEFLVSHLSQDLDTAEIGGKARLAQLSKPLIKTLPNGIYKQLTIKTIEDIIGTKLGTIEAEQNLPSQENEHARPSRATPVTNNNPSRSHHSSVLKRAVCLLLQLPEVVRSIEIADPVFEADSPGAGAPFTSLRPEANGFELLIGPEGGFDEAEIDAAQTAEFHAVSLGPRILRTETAGLASIAILQSLYGDLN</sequence>
<name>A0A7R8ZJ10_9CRUS</name>
<dbReference type="Gene3D" id="3.90.980.10">
    <property type="entry name" value="DNA primase, catalytic core, N-terminal domain"/>
    <property type="match status" value="1"/>
</dbReference>
<evidence type="ECO:0000256" key="14">
    <source>
        <dbReference type="ARBA" id="ARBA00023163"/>
    </source>
</evidence>
<dbReference type="Pfam" id="PF10410">
    <property type="entry name" value="DnaB_bind"/>
    <property type="match status" value="1"/>
</dbReference>
<dbReference type="InterPro" id="IPR036977">
    <property type="entry name" value="DNA_primase_Znf_CHC2"/>
</dbReference>
<dbReference type="GO" id="GO:0008270">
    <property type="term" value="F:zinc ion binding"/>
    <property type="evidence" value="ECO:0007669"/>
    <property type="project" value="UniProtKB-KW"/>
</dbReference>
<dbReference type="InterPro" id="IPR046886">
    <property type="entry name" value="RsmE_MTase_dom"/>
</dbReference>
<gene>
    <name evidence="17" type="ORF">CTOB1V02_LOCUS59</name>
</gene>
<dbReference type="EC" id="2.1.1.193" evidence="3"/>
<evidence type="ECO:0000256" key="6">
    <source>
        <dbReference type="ARBA" id="ARBA00022679"/>
    </source>
</evidence>
<dbReference type="Gene3D" id="3.90.580.10">
    <property type="entry name" value="Zinc finger, CHC2-type domain"/>
    <property type="match status" value="1"/>
</dbReference>
<dbReference type="InterPro" id="IPR013264">
    <property type="entry name" value="DNAG_N"/>
</dbReference>
<dbReference type="InterPro" id="IPR006295">
    <property type="entry name" value="DNA_primase_DnaG"/>
</dbReference>
<dbReference type="EMBL" id="OB660025">
    <property type="protein sequence ID" value="CAD7222040.1"/>
    <property type="molecule type" value="Genomic_DNA"/>
</dbReference>
<dbReference type="PANTHER" id="PTHR30313:SF2">
    <property type="entry name" value="DNA PRIMASE"/>
    <property type="match status" value="1"/>
</dbReference>
<dbReference type="InterPro" id="IPR006171">
    <property type="entry name" value="TOPRIM_dom"/>
</dbReference>
<keyword evidence="9" id="KW-0479">Metal-binding</keyword>
<dbReference type="GO" id="GO:0003677">
    <property type="term" value="F:DNA binding"/>
    <property type="evidence" value="ECO:0007669"/>
    <property type="project" value="UniProtKB-KW"/>
</dbReference>
<keyword evidence="14" id="KW-0804">Transcription</keyword>
<dbReference type="PANTHER" id="PTHR30313">
    <property type="entry name" value="DNA PRIMASE"/>
    <property type="match status" value="1"/>
</dbReference>
<evidence type="ECO:0000313" key="17">
    <source>
        <dbReference type="EMBL" id="CAD7222040.1"/>
    </source>
</evidence>
<keyword evidence="12" id="KW-0460">Magnesium</keyword>
<dbReference type="GO" id="GO:0000428">
    <property type="term" value="C:DNA-directed RNA polymerase complex"/>
    <property type="evidence" value="ECO:0007669"/>
    <property type="project" value="UniProtKB-KW"/>
</dbReference>
<dbReference type="InterPro" id="IPR030846">
    <property type="entry name" value="DnaG_bac"/>
</dbReference>
<comment type="function">
    <text evidence="15">Specifically methylates the N3 position of the uracil ring of uridine 1498 (m3U1498) in 16S rRNA. Acts on the fully assembled 30S ribosomal subunit.</text>
</comment>
<dbReference type="GO" id="GO:0006269">
    <property type="term" value="P:DNA replication, synthesis of primer"/>
    <property type="evidence" value="ECO:0007669"/>
    <property type="project" value="UniProtKB-KW"/>
</dbReference>
<comment type="catalytic activity">
    <reaction evidence="16">
        <text>uridine(1498) in 16S rRNA + S-adenosyl-L-methionine = N(3)-methyluridine(1498) in 16S rRNA + S-adenosyl-L-homocysteine + H(+)</text>
        <dbReference type="Rhea" id="RHEA:42920"/>
        <dbReference type="Rhea" id="RHEA-COMP:10283"/>
        <dbReference type="Rhea" id="RHEA-COMP:10284"/>
        <dbReference type="ChEBI" id="CHEBI:15378"/>
        <dbReference type="ChEBI" id="CHEBI:57856"/>
        <dbReference type="ChEBI" id="CHEBI:59789"/>
        <dbReference type="ChEBI" id="CHEBI:65315"/>
        <dbReference type="ChEBI" id="CHEBI:74502"/>
        <dbReference type="EC" id="2.1.1.193"/>
    </reaction>
</comment>
<keyword evidence="8" id="KW-0235">DNA replication</keyword>
<dbReference type="Gene3D" id="1.20.50.20">
    <property type="entry name" value="DnaG, RNA polymerase domain, helical bundle"/>
    <property type="match status" value="1"/>
</dbReference>
<evidence type="ECO:0000256" key="11">
    <source>
        <dbReference type="ARBA" id="ARBA00022833"/>
    </source>
</evidence>
<dbReference type="CDD" id="cd03364">
    <property type="entry name" value="TOPRIM_DnaG_primases"/>
    <property type="match status" value="1"/>
</dbReference>
<comment type="similarity">
    <text evidence="2">Belongs to the RNA methyltransferase RsmE family.</text>
</comment>
<dbReference type="InterPro" id="IPR002694">
    <property type="entry name" value="Znf_CHC2"/>
</dbReference>
<dbReference type="InterPro" id="IPR019475">
    <property type="entry name" value="DNA_primase_DnaB-bd"/>
</dbReference>
<keyword evidence="6" id="KW-0808">Transferase</keyword>
<dbReference type="Pfam" id="PF08275">
    <property type="entry name" value="DNAG_N"/>
    <property type="match status" value="1"/>
</dbReference>
<evidence type="ECO:0000256" key="13">
    <source>
        <dbReference type="ARBA" id="ARBA00023125"/>
    </source>
</evidence>
<dbReference type="SMART" id="SM00493">
    <property type="entry name" value="TOPRIM"/>
    <property type="match status" value="1"/>
</dbReference>
<accession>A0A7R8ZJ10</accession>
<protein>
    <recommendedName>
        <fullName evidence="3">16S rRNA (uracil(1498)-N(3))-methyltransferase</fullName>
        <ecNumber evidence="3">2.1.1.193</ecNumber>
    </recommendedName>
</protein>
<dbReference type="Pfam" id="PF04452">
    <property type="entry name" value="Methyltrans_RNA"/>
    <property type="match status" value="1"/>
</dbReference>
<dbReference type="NCBIfam" id="TIGR01391">
    <property type="entry name" value="dnaG"/>
    <property type="match status" value="1"/>
</dbReference>
<dbReference type="PROSITE" id="PS50880">
    <property type="entry name" value="TOPRIM"/>
    <property type="match status" value="1"/>
</dbReference>
<dbReference type="SUPFAM" id="SSF56731">
    <property type="entry name" value="DNA primase core"/>
    <property type="match status" value="1"/>
</dbReference>
<dbReference type="NCBIfam" id="TIGR00046">
    <property type="entry name" value="RsmE family RNA methyltransferase"/>
    <property type="match status" value="1"/>
</dbReference>
<dbReference type="InterPro" id="IPR050219">
    <property type="entry name" value="DnaG_primase"/>
</dbReference>
<dbReference type="InterPro" id="IPR006700">
    <property type="entry name" value="RsmE"/>
</dbReference>
<dbReference type="OrthoDB" id="10047023at2759"/>
<dbReference type="GO" id="GO:0003899">
    <property type="term" value="F:DNA-directed RNA polymerase activity"/>
    <property type="evidence" value="ECO:0007669"/>
    <property type="project" value="InterPro"/>
</dbReference>
<dbReference type="Gene3D" id="3.40.1360.10">
    <property type="match status" value="1"/>
</dbReference>
<dbReference type="InterPro" id="IPR029028">
    <property type="entry name" value="Alpha/beta_knot_MTases"/>
</dbReference>
<comment type="cofactor">
    <cofactor evidence="1">
        <name>Zn(2+)</name>
        <dbReference type="ChEBI" id="CHEBI:29105"/>
    </cofactor>
</comment>
<dbReference type="Pfam" id="PF13662">
    <property type="entry name" value="Toprim_4"/>
    <property type="match status" value="1"/>
</dbReference>
<keyword evidence="5" id="KW-0639">Primosome</keyword>
<keyword evidence="13" id="KW-0238">DNA-binding</keyword>
<evidence type="ECO:0000256" key="8">
    <source>
        <dbReference type="ARBA" id="ARBA00022705"/>
    </source>
</evidence>
<dbReference type="GO" id="GO:0008168">
    <property type="term" value="F:methyltransferase activity"/>
    <property type="evidence" value="ECO:0007669"/>
    <property type="project" value="InterPro"/>
</dbReference>
<keyword evidence="10" id="KW-0863">Zinc-finger</keyword>
<evidence type="ECO:0000256" key="2">
    <source>
        <dbReference type="ARBA" id="ARBA00005528"/>
    </source>
</evidence>
<evidence type="ECO:0000256" key="15">
    <source>
        <dbReference type="ARBA" id="ARBA00025699"/>
    </source>
</evidence>
<dbReference type="InterPro" id="IPR037068">
    <property type="entry name" value="DNA_primase_core_N_sf"/>
</dbReference>
<dbReference type="Pfam" id="PF01807">
    <property type="entry name" value="Zn_ribbon_DnaG"/>
    <property type="match status" value="1"/>
</dbReference>
<dbReference type="FunFam" id="3.40.1360.10:FF:000002">
    <property type="entry name" value="DNA primase"/>
    <property type="match status" value="1"/>
</dbReference>
<dbReference type="SMART" id="SM00400">
    <property type="entry name" value="ZnF_CHCC"/>
    <property type="match status" value="1"/>
</dbReference>
<proteinExistence type="inferred from homology"/>
<organism evidence="17">
    <name type="scientific">Cyprideis torosa</name>
    <dbReference type="NCBI Taxonomy" id="163714"/>
    <lineage>
        <taxon>Eukaryota</taxon>
        <taxon>Metazoa</taxon>
        <taxon>Ecdysozoa</taxon>
        <taxon>Arthropoda</taxon>
        <taxon>Crustacea</taxon>
        <taxon>Oligostraca</taxon>
        <taxon>Ostracoda</taxon>
        <taxon>Podocopa</taxon>
        <taxon>Podocopida</taxon>
        <taxon>Cytherocopina</taxon>
        <taxon>Cytheroidea</taxon>
        <taxon>Cytherideidae</taxon>
        <taxon>Cyprideis</taxon>
    </lineage>
</organism>
<evidence type="ECO:0000256" key="9">
    <source>
        <dbReference type="ARBA" id="ARBA00022723"/>
    </source>
</evidence>
<dbReference type="GO" id="GO:0005737">
    <property type="term" value="C:cytoplasm"/>
    <property type="evidence" value="ECO:0007669"/>
    <property type="project" value="TreeGrafter"/>
</dbReference>
<evidence type="ECO:0000256" key="16">
    <source>
        <dbReference type="ARBA" id="ARBA00047944"/>
    </source>
</evidence>
<evidence type="ECO:0000256" key="10">
    <source>
        <dbReference type="ARBA" id="ARBA00022771"/>
    </source>
</evidence>
<dbReference type="FunFam" id="3.90.980.10:FF:000001">
    <property type="entry name" value="DNA primase"/>
    <property type="match status" value="1"/>
</dbReference>
<dbReference type="AlphaFoldDB" id="A0A7R8ZJ10"/>
<evidence type="ECO:0000256" key="4">
    <source>
        <dbReference type="ARBA" id="ARBA00022478"/>
    </source>
</evidence>
<dbReference type="Gene3D" id="3.40.1280.10">
    <property type="match status" value="1"/>
</dbReference>
<dbReference type="FunFam" id="3.90.580.10:FF:000001">
    <property type="entry name" value="DNA primase"/>
    <property type="match status" value="1"/>
</dbReference>
<keyword evidence="4" id="KW-0240">DNA-directed RNA polymerase</keyword>
<evidence type="ECO:0000256" key="3">
    <source>
        <dbReference type="ARBA" id="ARBA00012328"/>
    </source>
</evidence>
<keyword evidence="11" id="KW-0862">Zinc</keyword>
<dbReference type="InterPro" id="IPR034151">
    <property type="entry name" value="TOPRIM_DnaG_bac"/>
</dbReference>